<feature type="transmembrane region" description="Helical" evidence="6">
    <location>
        <begin position="500"/>
        <end position="519"/>
    </location>
</feature>
<proteinExistence type="inferred from homology"/>
<feature type="transmembrane region" description="Helical" evidence="6">
    <location>
        <begin position="396"/>
        <end position="417"/>
    </location>
</feature>
<keyword evidence="5 6" id="KW-0472">Membrane</keyword>
<dbReference type="Proteomes" id="UP000256970">
    <property type="component" value="Unassembled WGS sequence"/>
</dbReference>
<dbReference type="EMBL" id="FNXT01000972">
    <property type="protein sequence ID" value="SZX70149.1"/>
    <property type="molecule type" value="Genomic_DNA"/>
</dbReference>
<dbReference type="CDD" id="cd13132">
    <property type="entry name" value="MATE_eukaryotic"/>
    <property type="match status" value="1"/>
</dbReference>
<keyword evidence="3 6" id="KW-0812">Transmembrane</keyword>
<evidence type="ECO:0000256" key="5">
    <source>
        <dbReference type="ARBA" id="ARBA00023136"/>
    </source>
</evidence>
<feature type="transmembrane region" description="Helical" evidence="6">
    <location>
        <begin position="164"/>
        <end position="185"/>
    </location>
</feature>
<evidence type="ECO:0000256" key="6">
    <source>
        <dbReference type="RuleBase" id="RU004914"/>
    </source>
</evidence>
<evidence type="ECO:0000313" key="7">
    <source>
        <dbReference type="EMBL" id="SZX70149.1"/>
    </source>
</evidence>
<evidence type="ECO:0000256" key="4">
    <source>
        <dbReference type="ARBA" id="ARBA00022989"/>
    </source>
</evidence>
<evidence type="ECO:0000256" key="1">
    <source>
        <dbReference type="ARBA" id="ARBA00004141"/>
    </source>
</evidence>
<dbReference type="PANTHER" id="PTHR11206">
    <property type="entry name" value="MULTIDRUG RESISTANCE PROTEIN"/>
    <property type="match status" value="1"/>
</dbReference>
<feature type="transmembrane region" description="Helical" evidence="6">
    <location>
        <begin position="466"/>
        <end position="488"/>
    </location>
</feature>
<evidence type="ECO:0000256" key="3">
    <source>
        <dbReference type="ARBA" id="ARBA00022692"/>
    </source>
</evidence>
<evidence type="ECO:0000256" key="2">
    <source>
        <dbReference type="ARBA" id="ARBA00010199"/>
    </source>
</evidence>
<dbReference type="STRING" id="3088.A0A383VZ50"/>
<protein>
    <recommendedName>
        <fullName evidence="6">Protein DETOXIFICATION</fullName>
    </recommendedName>
    <alternativeName>
        <fullName evidence="6">Multidrug and toxic compound extrusion protein</fullName>
    </alternativeName>
</protein>
<dbReference type="GO" id="GO:0042910">
    <property type="term" value="F:xenobiotic transmembrane transporter activity"/>
    <property type="evidence" value="ECO:0007669"/>
    <property type="project" value="InterPro"/>
</dbReference>
<feature type="transmembrane region" description="Helical" evidence="6">
    <location>
        <begin position="261"/>
        <end position="285"/>
    </location>
</feature>
<feature type="transmembrane region" description="Helical" evidence="6">
    <location>
        <begin position="205"/>
        <end position="225"/>
    </location>
</feature>
<feature type="transmembrane region" description="Helical" evidence="6">
    <location>
        <begin position="363"/>
        <end position="384"/>
    </location>
</feature>
<dbReference type="NCBIfam" id="TIGR00797">
    <property type="entry name" value="matE"/>
    <property type="match status" value="1"/>
</dbReference>
<accession>A0A383VZ50</accession>
<evidence type="ECO:0000313" key="8">
    <source>
        <dbReference type="Proteomes" id="UP000256970"/>
    </source>
</evidence>
<organism evidence="7 8">
    <name type="scientific">Tetradesmus obliquus</name>
    <name type="common">Green alga</name>
    <name type="synonym">Acutodesmus obliquus</name>
    <dbReference type="NCBI Taxonomy" id="3088"/>
    <lineage>
        <taxon>Eukaryota</taxon>
        <taxon>Viridiplantae</taxon>
        <taxon>Chlorophyta</taxon>
        <taxon>core chlorophytes</taxon>
        <taxon>Chlorophyceae</taxon>
        <taxon>CS clade</taxon>
        <taxon>Sphaeropleales</taxon>
        <taxon>Scenedesmaceae</taxon>
        <taxon>Tetradesmus</taxon>
    </lineage>
</organism>
<dbReference type="InterPro" id="IPR002528">
    <property type="entry name" value="MATE_fam"/>
</dbReference>
<gene>
    <name evidence="7" type="ORF">BQ4739_LOCUS10387</name>
</gene>
<feature type="transmembrane region" description="Helical" evidence="6">
    <location>
        <begin position="317"/>
        <end position="335"/>
    </location>
</feature>
<feature type="transmembrane region" description="Helical" evidence="6">
    <location>
        <begin position="237"/>
        <end position="255"/>
    </location>
</feature>
<reference evidence="7 8" key="1">
    <citation type="submission" date="2016-10" db="EMBL/GenBank/DDBJ databases">
        <authorList>
            <person name="Cai Z."/>
        </authorList>
    </citation>
    <scope>NUCLEOTIDE SEQUENCE [LARGE SCALE GENOMIC DNA]</scope>
</reference>
<comment type="subcellular location">
    <subcellularLocation>
        <location evidence="1">Membrane</location>
        <topology evidence="1">Multi-pass membrane protein</topology>
    </subcellularLocation>
</comment>
<keyword evidence="8" id="KW-1185">Reference proteome</keyword>
<dbReference type="GO" id="GO:0015297">
    <property type="term" value="F:antiporter activity"/>
    <property type="evidence" value="ECO:0007669"/>
    <property type="project" value="InterPro"/>
</dbReference>
<dbReference type="GO" id="GO:1990961">
    <property type="term" value="P:xenobiotic detoxification by transmembrane export across the plasma membrane"/>
    <property type="evidence" value="ECO:0007669"/>
    <property type="project" value="InterPro"/>
</dbReference>
<name>A0A383VZ50_TETOB</name>
<keyword evidence="4 6" id="KW-1133">Transmembrane helix</keyword>
<dbReference type="AlphaFoldDB" id="A0A383VZ50"/>
<dbReference type="GO" id="GO:0016020">
    <property type="term" value="C:membrane"/>
    <property type="evidence" value="ECO:0007669"/>
    <property type="project" value="UniProtKB-SubCell"/>
</dbReference>
<sequence>MARLPQGSPRADAGTLASRHSHSFIDRDEFGSLLQQTHPANIPLHQAARFPKDATERQQQKKAAAGVKSHPSLVQECKQLAVIAGPLFIEGVAGMGEQLVATAAVGHLQDPAALPALVMAQAIFNVSGYSIVDGLASALETLCGQAYGAGNHNLLPVMLIRAQLVCLLCILPTIVLWGSGCLAWLLPQFGQDAALSDPASRLLQLLLPSLLLGIISETVVQYLLAQGEALPGMICSLVGLVLCPAYNFGFVWGLWGWQGLGLQGAGVAAVATHTTLVAVLLAYLLHRDCWRARSAADQPNAWQDFNLWEAARGCCSYLYYGLPCVAMVCLEWWVWEVLVLMAGLLPHAESAVAVMGLSTQLNLLPWVFCYSLGTATSTRVAQALGGGSAARAERILRLACTLVFACSVLLCAGMWLLRAPLMAALTNDSKTQRELGHVLPAVVAAIICDGQVAVMTGCLRAAGRQGIAAIITFVAYWAFGLPVSWLLGFKLGWGVLGLRWGLTAAVGCQAAVLHWLVAYRFDWQEEVRRAEELVGGGEEADVEEGVQLQLLK</sequence>
<dbReference type="Pfam" id="PF01554">
    <property type="entry name" value="MatE"/>
    <property type="match status" value="2"/>
</dbReference>
<feature type="transmembrane region" description="Helical" evidence="6">
    <location>
        <begin position="437"/>
        <end position="459"/>
    </location>
</feature>
<comment type="similarity">
    <text evidence="2 6">Belongs to the multi antimicrobial extrusion (MATE) (TC 2.A.66.1) family.</text>
</comment>
<dbReference type="InterPro" id="IPR045069">
    <property type="entry name" value="MATE_euk"/>
</dbReference>